<organism evidence="2 3">
    <name type="scientific">Streptomyces laurentii</name>
    <dbReference type="NCBI Taxonomy" id="39478"/>
    <lineage>
        <taxon>Bacteria</taxon>
        <taxon>Bacillati</taxon>
        <taxon>Actinomycetota</taxon>
        <taxon>Actinomycetes</taxon>
        <taxon>Kitasatosporales</taxon>
        <taxon>Streptomycetaceae</taxon>
        <taxon>Streptomyces</taxon>
    </lineage>
</organism>
<evidence type="ECO:0000313" key="2">
    <source>
        <dbReference type="EMBL" id="BAU87594.1"/>
    </source>
</evidence>
<sequence length="93" mass="9516">MSSTEKLLKAGVLPNMGIPSVGASGDVPSGHTTGRAPGGHRHADTAGRPRPVTLGPEPEPEPESEPGRCPMVTGRGPTAQGAIGSRRLWSVSR</sequence>
<evidence type="ECO:0000313" key="3">
    <source>
        <dbReference type="Proteomes" id="UP000217676"/>
    </source>
</evidence>
<reference evidence="2 3" key="1">
    <citation type="journal article" date="2016" name="Genome Announc.">
        <title>Complete Genome Sequence of Thiostrepton-Producing Streptomyces laurentii ATCC 31255.</title>
        <authorList>
            <person name="Doi K."/>
            <person name="Fujino Y."/>
            <person name="Nagayoshi Y."/>
            <person name="Ohshima T."/>
            <person name="Ogata S."/>
        </authorList>
    </citation>
    <scope>NUCLEOTIDE SEQUENCE [LARGE SCALE GENOMIC DNA]</scope>
    <source>
        <strain evidence="2 3">ATCC 31255</strain>
    </source>
</reference>
<protein>
    <submittedName>
        <fullName evidence="2">Uncharacterized protein</fullName>
    </submittedName>
</protein>
<dbReference type="KEGG" id="slau:SLA_6728"/>
<name>A0A160P815_STRLU</name>
<gene>
    <name evidence="2" type="ORF">SLA_6728</name>
</gene>
<evidence type="ECO:0000256" key="1">
    <source>
        <dbReference type="SAM" id="MobiDB-lite"/>
    </source>
</evidence>
<dbReference type="AlphaFoldDB" id="A0A160P815"/>
<dbReference type="EMBL" id="AP017424">
    <property type="protein sequence ID" value="BAU87594.1"/>
    <property type="molecule type" value="Genomic_DNA"/>
</dbReference>
<keyword evidence="3" id="KW-1185">Reference proteome</keyword>
<accession>A0A160P815</accession>
<proteinExistence type="predicted"/>
<dbReference type="Proteomes" id="UP000217676">
    <property type="component" value="Chromosome"/>
</dbReference>
<feature type="region of interest" description="Disordered" evidence="1">
    <location>
        <begin position="1"/>
        <end position="93"/>
    </location>
</feature>